<name>A0A7S1BVP6_9STRA</name>
<evidence type="ECO:0000313" key="2">
    <source>
        <dbReference type="EMBL" id="CAD8897494.1"/>
    </source>
</evidence>
<reference evidence="2" key="1">
    <citation type="submission" date="2021-01" db="EMBL/GenBank/DDBJ databases">
        <authorList>
            <person name="Corre E."/>
            <person name="Pelletier E."/>
            <person name="Niang G."/>
            <person name="Scheremetjew M."/>
            <person name="Finn R."/>
            <person name="Kale V."/>
            <person name="Holt S."/>
            <person name="Cochrane G."/>
            <person name="Meng A."/>
            <person name="Brown T."/>
            <person name="Cohen L."/>
        </authorList>
    </citation>
    <scope>NUCLEOTIDE SEQUENCE</scope>
    <source>
        <strain evidence="2">308</strain>
    </source>
</reference>
<dbReference type="AlphaFoldDB" id="A0A7S1BVP6"/>
<feature type="region of interest" description="Disordered" evidence="1">
    <location>
        <begin position="1"/>
        <end position="43"/>
    </location>
</feature>
<evidence type="ECO:0000256" key="1">
    <source>
        <dbReference type="SAM" id="MobiDB-lite"/>
    </source>
</evidence>
<protein>
    <submittedName>
        <fullName evidence="2">Uncharacterized protein</fullName>
    </submittedName>
</protein>
<gene>
    <name evidence="2" type="ORF">CHYS00102_LOCUS24708</name>
</gene>
<proteinExistence type="predicted"/>
<dbReference type="EMBL" id="HBFR01033832">
    <property type="protein sequence ID" value="CAD8897494.1"/>
    <property type="molecule type" value="Transcribed_RNA"/>
</dbReference>
<sequence>MAKKVNQEGQEKSNEEQRSNEETCKQEIRNDQSPKRSFDNYRSDYEIAYGIGVNEPNPDPNSREQAVTQVRQETPNGLSDECTSYSFTHNSEACDSEVSDIVENCSHGISPKLSSTDEDQTTEFQPNMSVKLSRTNSLTDYAYSYSFFSNSDNSETTPIAEAALLTIAQYFFEAFSVCSPIE</sequence>
<accession>A0A7S1BVP6</accession>
<organism evidence="2">
    <name type="scientific">Corethron hystrix</name>
    <dbReference type="NCBI Taxonomy" id="216773"/>
    <lineage>
        <taxon>Eukaryota</taxon>
        <taxon>Sar</taxon>
        <taxon>Stramenopiles</taxon>
        <taxon>Ochrophyta</taxon>
        <taxon>Bacillariophyta</taxon>
        <taxon>Coscinodiscophyceae</taxon>
        <taxon>Corethrophycidae</taxon>
        <taxon>Corethrales</taxon>
        <taxon>Corethraceae</taxon>
        <taxon>Corethron</taxon>
    </lineage>
</organism>